<feature type="domain" description="Sulfatase N-terminal" evidence="6">
    <location>
        <begin position="56"/>
        <end position="418"/>
    </location>
</feature>
<dbReference type="InterPro" id="IPR000917">
    <property type="entry name" value="Sulfatase_N"/>
</dbReference>
<protein>
    <recommendedName>
        <fullName evidence="6">Sulfatase N-terminal domain-containing protein</fullName>
    </recommendedName>
</protein>
<keyword evidence="3" id="KW-0378">Hydrolase</keyword>
<dbReference type="SUPFAM" id="SSF53649">
    <property type="entry name" value="Alkaline phosphatase-like"/>
    <property type="match status" value="1"/>
</dbReference>
<dbReference type="Proteomes" id="UP000276542">
    <property type="component" value="Unassembled WGS sequence"/>
</dbReference>
<keyword evidence="4" id="KW-0325">Glycoprotein</keyword>
<dbReference type="CDD" id="cd16147">
    <property type="entry name" value="G6S"/>
    <property type="match status" value="1"/>
</dbReference>
<dbReference type="Pfam" id="PF00884">
    <property type="entry name" value="Sulfatase"/>
    <property type="match status" value="1"/>
</dbReference>
<feature type="chain" id="PRO_5017341814" description="Sulfatase N-terminal domain-containing protein" evidence="5">
    <location>
        <begin position="23"/>
        <end position="559"/>
    </location>
</feature>
<comment type="caution">
    <text evidence="7">The sequence shown here is derived from an EMBL/GenBank/DDBJ whole genome shotgun (WGS) entry which is preliminary data.</text>
</comment>
<dbReference type="AlphaFoldDB" id="A0A3A5HD22"/>
<dbReference type="InterPro" id="IPR024607">
    <property type="entry name" value="Sulfatase_CS"/>
</dbReference>
<dbReference type="RefSeq" id="WP_120059776.1">
    <property type="nucleotide sequence ID" value="NZ_QYRP01000002.1"/>
</dbReference>
<evidence type="ECO:0000256" key="5">
    <source>
        <dbReference type="SAM" id="SignalP"/>
    </source>
</evidence>
<evidence type="ECO:0000313" key="8">
    <source>
        <dbReference type="Proteomes" id="UP000276542"/>
    </source>
</evidence>
<dbReference type="PANTHER" id="PTHR43108">
    <property type="entry name" value="N-ACETYLGLUCOSAMINE-6-SULFATASE FAMILY MEMBER"/>
    <property type="match status" value="1"/>
</dbReference>
<dbReference type="PANTHER" id="PTHR43108:SF8">
    <property type="entry name" value="SD21168P"/>
    <property type="match status" value="1"/>
</dbReference>
<comment type="similarity">
    <text evidence="1">Belongs to the sulfatase family.</text>
</comment>
<organism evidence="7 8">
    <name type="scientific">Nocardioides cavernaquae</name>
    <dbReference type="NCBI Taxonomy" id="2321396"/>
    <lineage>
        <taxon>Bacteria</taxon>
        <taxon>Bacillati</taxon>
        <taxon>Actinomycetota</taxon>
        <taxon>Actinomycetes</taxon>
        <taxon>Propionibacteriales</taxon>
        <taxon>Nocardioidaceae</taxon>
        <taxon>Nocardioides</taxon>
    </lineage>
</organism>
<gene>
    <name evidence="7" type="ORF">D4739_06315</name>
</gene>
<accession>A0A3A5HD22</accession>
<dbReference type="OrthoDB" id="9777306at2"/>
<dbReference type="EMBL" id="QYRP01000002">
    <property type="protein sequence ID" value="RJS45877.1"/>
    <property type="molecule type" value="Genomic_DNA"/>
</dbReference>
<evidence type="ECO:0000256" key="3">
    <source>
        <dbReference type="ARBA" id="ARBA00022801"/>
    </source>
</evidence>
<evidence type="ECO:0000259" key="6">
    <source>
        <dbReference type="Pfam" id="PF00884"/>
    </source>
</evidence>
<evidence type="ECO:0000256" key="1">
    <source>
        <dbReference type="ARBA" id="ARBA00008779"/>
    </source>
</evidence>
<keyword evidence="8" id="KW-1185">Reference proteome</keyword>
<evidence type="ECO:0000313" key="7">
    <source>
        <dbReference type="EMBL" id="RJS45877.1"/>
    </source>
</evidence>
<evidence type="ECO:0000256" key="4">
    <source>
        <dbReference type="ARBA" id="ARBA00023180"/>
    </source>
</evidence>
<dbReference type="InterPro" id="IPR017850">
    <property type="entry name" value="Alkaline_phosphatase_core_sf"/>
</dbReference>
<name>A0A3A5HD22_9ACTN</name>
<keyword evidence="2 5" id="KW-0732">Signal</keyword>
<dbReference type="GO" id="GO:0016787">
    <property type="term" value="F:hydrolase activity"/>
    <property type="evidence" value="ECO:0007669"/>
    <property type="project" value="UniProtKB-KW"/>
</dbReference>
<feature type="signal peptide" evidence="5">
    <location>
        <begin position="1"/>
        <end position="22"/>
    </location>
</feature>
<reference evidence="8" key="1">
    <citation type="submission" date="2018-09" db="EMBL/GenBank/DDBJ databases">
        <authorList>
            <person name="Zhu H."/>
        </authorList>
    </citation>
    <scope>NUCLEOTIDE SEQUENCE [LARGE SCALE GENOMIC DNA]</scope>
    <source>
        <strain evidence="8">K1W22B-1</strain>
    </source>
</reference>
<dbReference type="Gene3D" id="3.40.720.10">
    <property type="entry name" value="Alkaline Phosphatase, subunit A"/>
    <property type="match status" value="1"/>
</dbReference>
<sequence>MKRTSKLLAGLAALVVAVPAAGALNQETQARPAATQQLSAVAAGLAGQSAASGTKPNVLLVMTDDMRHDDVKYMPHVRQFIQSRGTDFRNMFAPTPLCCPNRTSYLTGKYAHNHKVWWHDAPWGYGSFDDRRSLATALQSAGYQTGYVGKYLNGYGRMRPKAAPNHNPATFVPDGWTDWRATPDSTGSLPESDPRAGSTYRYFDTTVNNNGRLEGHQGVYNSKVLANEGIKVLDRFTRSSKPWYLQINSLAPHHGGPVERDDPYLVTPARPNWVKGKFNSVITRGPGVPASGQPEPDISDKARITRLRPKLGDRERRAIRAEARQRAETLYVLDLQLARVFAKLKASGQLSRTVVAFTSDNGYMEGEHRWQSGKVIGFEPAYRVPLLIAGPGIPAGASQVSPVTTVDLSATVLDWAGAQLAGADGRSFLPDIGAKEGWTRAVGYESFIPSIRNDHDRPGFTRGPRSAIGIRTAGYFYVRYSNGESELFDLHRDPNQLRSVARDPAYTDARRALDQAWNAFQACAGASCQVTLDRSLQTDFATTRGLRTTMATATARYYG</sequence>
<evidence type="ECO:0000256" key="2">
    <source>
        <dbReference type="ARBA" id="ARBA00022729"/>
    </source>
</evidence>
<dbReference type="PROSITE" id="PS00149">
    <property type="entry name" value="SULFATASE_2"/>
    <property type="match status" value="1"/>
</dbReference>
<proteinExistence type="inferred from homology"/>